<comment type="caution">
    <text evidence="2">The sequence shown here is derived from an EMBL/GenBank/DDBJ whole genome shotgun (WGS) entry which is preliminary data.</text>
</comment>
<dbReference type="RefSeq" id="WP_380825987.1">
    <property type="nucleotide sequence ID" value="NZ_JBHTCG010000006.1"/>
</dbReference>
<evidence type="ECO:0000313" key="3">
    <source>
        <dbReference type="Proteomes" id="UP001596496"/>
    </source>
</evidence>
<keyword evidence="3" id="KW-1185">Reference proteome</keyword>
<name>A0ABW2P696_9ACTN</name>
<gene>
    <name evidence="2" type="ORF">ACFQSB_10810</name>
</gene>
<dbReference type="Pfam" id="PF00069">
    <property type="entry name" value="Pkinase"/>
    <property type="match status" value="1"/>
</dbReference>
<feature type="domain" description="Protein kinase" evidence="1">
    <location>
        <begin position="18"/>
        <end position="324"/>
    </location>
</feature>
<dbReference type="InterPro" id="IPR000719">
    <property type="entry name" value="Prot_kinase_dom"/>
</dbReference>
<dbReference type="PROSITE" id="PS50011">
    <property type="entry name" value="PROTEIN_KINASE_DOM"/>
    <property type="match status" value="1"/>
</dbReference>
<reference evidence="3" key="1">
    <citation type="journal article" date="2019" name="Int. J. Syst. Evol. Microbiol.">
        <title>The Global Catalogue of Microorganisms (GCM) 10K type strain sequencing project: providing services to taxonomists for standard genome sequencing and annotation.</title>
        <authorList>
            <consortium name="The Broad Institute Genomics Platform"/>
            <consortium name="The Broad Institute Genome Sequencing Center for Infectious Disease"/>
            <person name="Wu L."/>
            <person name="Ma J."/>
        </authorList>
    </citation>
    <scope>NUCLEOTIDE SEQUENCE [LARGE SCALE GENOMIC DNA]</scope>
    <source>
        <strain evidence="3">CECT 7649</strain>
    </source>
</reference>
<dbReference type="Gene3D" id="1.10.510.10">
    <property type="entry name" value="Transferase(Phosphotransferase) domain 1"/>
    <property type="match status" value="1"/>
</dbReference>
<dbReference type="InterPro" id="IPR011009">
    <property type="entry name" value="Kinase-like_dom_sf"/>
</dbReference>
<evidence type="ECO:0000313" key="2">
    <source>
        <dbReference type="EMBL" id="MFC7382696.1"/>
    </source>
</evidence>
<dbReference type="PANTHER" id="PTHR44167:SF24">
    <property type="entry name" value="SERINE_THREONINE-PROTEIN KINASE CHK2"/>
    <property type="match status" value="1"/>
</dbReference>
<dbReference type="Proteomes" id="UP001596496">
    <property type="component" value="Unassembled WGS sequence"/>
</dbReference>
<proteinExistence type="predicted"/>
<evidence type="ECO:0000259" key="1">
    <source>
        <dbReference type="PROSITE" id="PS50011"/>
    </source>
</evidence>
<protein>
    <recommendedName>
        <fullName evidence="1">Protein kinase domain-containing protein</fullName>
    </recommendedName>
</protein>
<dbReference type="PANTHER" id="PTHR44167">
    <property type="entry name" value="OVARIAN-SPECIFIC SERINE/THREONINE-PROTEIN KINASE LOK-RELATED"/>
    <property type="match status" value="1"/>
</dbReference>
<accession>A0ABW2P696</accession>
<dbReference type="SUPFAM" id="SSF56112">
    <property type="entry name" value="Protein kinase-like (PK-like)"/>
    <property type="match status" value="1"/>
</dbReference>
<organism evidence="2 3">
    <name type="scientific">Sphaerisporangium rhizosphaerae</name>
    <dbReference type="NCBI Taxonomy" id="2269375"/>
    <lineage>
        <taxon>Bacteria</taxon>
        <taxon>Bacillati</taxon>
        <taxon>Actinomycetota</taxon>
        <taxon>Actinomycetes</taxon>
        <taxon>Streptosporangiales</taxon>
        <taxon>Streptosporangiaceae</taxon>
        <taxon>Sphaerisporangium</taxon>
    </lineage>
</organism>
<dbReference type="EMBL" id="JBHTCG010000006">
    <property type="protein sequence ID" value="MFC7382696.1"/>
    <property type="molecule type" value="Genomic_DNA"/>
</dbReference>
<sequence length="324" mass="35554">MIADLTARGQALLATELDHLRAWRPGGSLSELFVGIERRTRREVVVKFPRTDLDGPYWRPAFARERALTEMLTGSGAVVPVSESHHRMKARWTAQGEGPAPLITPRFGTDLKAWRETAGAEQIQRVWTALLGAVARLHARGVVHRDVRPDNAVTDGERVRLIDLTFARELHGPPLISEEHAFYRYARPLTYRPFAPPEAFLGMSSSPEAWRRADVYALGVSLHVLWTGRTPDPVAADDELLDKLTELFLRCENVAARQRNSAAVLRALAENHPVPSLDDVPGPDGTSLPSAVCDLVRAMCAIEPGHRPEASAAVKVLGKVGAAS</sequence>
<dbReference type="SMART" id="SM00220">
    <property type="entry name" value="S_TKc"/>
    <property type="match status" value="1"/>
</dbReference>